<keyword evidence="2" id="KW-1185">Reference proteome</keyword>
<evidence type="ECO:0000259" key="1">
    <source>
        <dbReference type="Pfam" id="PF14291"/>
    </source>
</evidence>
<protein>
    <submittedName>
        <fullName evidence="3">52 kDa repressor of the inhibitor of the protein kinase-like</fullName>
    </submittedName>
</protein>
<dbReference type="InterPro" id="IPR025398">
    <property type="entry name" value="DUF4371"/>
</dbReference>
<sequence>MNGIIQNIDILINKKYEKEVALNRDKLRSIVDSIIFLGHLNIAFRGHRENSQNHPTVEKYSLVNGAGKFVELLNYRIRGGDKVLEHNLNSCAKNASYFSNSSQNELINRCGNYIQNFLISDIKENNFFSIIADEASDCSIQEQMSLIIRFIDCSFDVREEFMDYSLVISNCRGQGYDSAGSVAGHIKDFAKRIKDHND</sequence>
<dbReference type="GeneID" id="136083328"/>
<dbReference type="RefSeq" id="XP_065658797.1">
    <property type="nucleotide sequence ID" value="XM_065802725.1"/>
</dbReference>
<evidence type="ECO:0000313" key="3">
    <source>
        <dbReference type="RefSeq" id="XP_065658797.1"/>
    </source>
</evidence>
<gene>
    <name evidence="3" type="primary">LOC136083328</name>
</gene>
<organism evidence="2 3">
    <name type="scientific">Hydra vulgaris</name>
    <name type="common">Hydra</name>
    <name type="synonym">Hydra attenuata</name>
    <dbReference type="NCBI Taxonomy" id="6087"/>
    <lineage>
        <taxon>Eukaryota</taxon>
        <taxon>Metazoa</taxon>
        <taxon>Cnidaria</taxon>
        <taxon>Hydrozoa</taxon>
        <taxon>Hydroidolina</taxon>
        <taxon>Anthoathecata</taxon>
        <taxon>Aplanulata</taxon>
        <taxon>Hydridae</taxon>
        <taxon>Hydra</taxon>
    </lineage>
</organism>
<reference evidence="3" key="1">
    <citation type="submission" date="2025-08" db="UniProtKB">
        <authorList>
            <consortium name="RefSeq"/>
        </authorList>
    </citation>
    <scope>IDENTIFICATION</scope>
</reference>
<name>A0ABM4CAV8_HYDVU</name>
<proteinExistence type="predicted"/>
<accession>A0ABM4CAV8</accession>
<dbReference type="PANTHER" id="PTHR45749">
    <property type="match status" value="1"/>
</dbReference>
<feature type="domain" description="DUF4371" evidence="1">
    <location>
        <begin position="26"/>
        <end position="162"/>
    </location>
</feature>
<dbReference type="PANTHER" id="PTHR45749:SF21">
    <property type="entry name" value="DUF4371 DOMAIN-CONTAINING PROTEIN"/>
    <property type="match status" value="1"/>
</dbReference>
<dbReference type="Pfam" id="PF14291">
    <property type="entry name" value="DUF4371"/>
    <property type="match status" value="1"/>
</dbReference>
<evidence type="ECO:0000313" key="2">
    <source>
        <dbReference type="Proteomes" id="UP001652625"/>
    </source>
</evidence>
<dbReference type="Proteomes" id="UP001652625">
    <property type="component" value="Chromosome 08"/>
</dbReference>